<dbReference type="Proteomes" id="UP000521943">
    <property type="component" value="Unassembled WGS sequence"/>
</dbReference>
<organism evidence="3 4">
    <name type="scientific">Ephemerocybe angulata</name>
    <dbReference type="NCBI Taxonomy" id="980116"/>
    <lineage>
        <taxon>Eukaryota</taxon>
        <taxon>Fungi</taxon>
        <taxon>Dikarya</taxon>
        <taxon>Basidiomycota</taxon>
        <taxon>Agaricomycotina</taxon>
        <taxon>Agaricomycetes</taxon>
        <taxon>Agaricomycetidae</taxon>
        <taxon>Agaricales</taxon>
        <taxon>Agaricineae</taxon>
        <taxon>Psathyrellaceae</taxon>
        <taxon>Ephemerocybe</taxon>
    </lineage>
</organism>
<feature type="region of interest" description="Disordered" evidence="1">
    <location>
        <begin position="265"/>
        <end position="288"/>
    </location>
</feature>
<accession>A0A8H6LXL9</accession>
<dbReference type="AlphaFoldDB" id="A0A8H6LXL9"/>
<feature type="region of interest" description="Disordered" evidence="1">
    <location>
        <begin position="88"/>
        <end position="127"/>
    </location>
</feature>
<keyword evidence="2" id="KW-1133">Transmembrane helix</keyword>
<feature type="region of interest" description="Disordered" evidence="1">
    <location>
        <begin position="1"/>
        <end position="34"/>
    </location>
</feature>
<reference evidence="3 4" key="1">
    <citation type="submission" date="2020-07" db="EMBL/GenBank/DDBJ databases">
        <title>Comparative genomics of pyrophilous fungi reveals a link between fire events and developmental genes.</title>
        <authorList>
            <consortium name="DOE Joint Genome Institute"/>
            <person name="Steindorff A.S."/>
            <person name="Carver A."/>
            <person name="Calhoun S."/>
            <person name="Stillman K."/>
            <person name="Liu H."/>
            <person name="Lipzen A."/>
            <person name="Pangilinan J."/>
            <person name="Labutti K."/>
            <person name="Bruns T.D."/>
            <person name="Grigoriev I.V."/>
        </authorList>
    </citation>
    <scope>NUCLEOTIDE SEQUENCE [LARGE SCALE GENOMIC DNA]</scope>
    <source>
        <strain evidence="3 4">CBS 144469</strain>
    </source>
</reference>
<evidence type="ECO:0000313" key="3">
    <source>
        <dbReference type="EMBL" id="KAF6747783.1"/>
    </source>
</evidence>
<keyword evidence="4" id="KW-1185">Reference proteome</keyword>
<gene>
    <name evidence="3" type="ORF">DFP72DRAFT_853989</name>
</gene>
<comment type="caution">
    <text evidence="3">The sequence shown here is derived from an EMBL/GenBank/DDBJ whole genome shotgun (WGS) entry which is preliminary data.</text>
</comment>
<name>A0A8H6LXL9_9AGAR</name>
<proteinExistence type="predicted"/>
<keyword evidence="2" id="KW-0812">Transmembrane</keyword>
<protein>
    <submittedName>
        <fullName evidence="3">Uncharacterized protein</fullName>
    </submittedName>
</protein>
<feature type="transmembrane region" description="Helical" evidence="2">
    <location>
        <begin position="337"/>
        <end position="358"/>
    </location>
</feature>
<evidence type="ECO:0000256" key="1">
    <source>
        <dbReference type="SAM" id="MobiDB-lite"/>
    </source>
</evidence>
<sequence length="411" mass="43824">MEAELSAPSGLDGVLSRVATGQTSRTPRRPGKEKLTLNNAHRRPIWVPQRKVEATQSDLNLDTKATEVQGSIPDNYIRQAISTLGIGGRTVTGSSGRGQPQAALTRTHPTEGTAEAHGSGIGGHGVESALPLRATAPSVVSHTQASSSRGPSNKQRFDLETYVKDLPQVRLVLLSIHQLSYLETIGNIGWCTEYRVLPADSQQVIYAFSEDNDSLEAISAYISIAESSDGEGSGASTPVFSLFPTNNHTTGMVIEDGDLPIVETAGRSDGDNDNWATTGSGDDSGPFDRDATIGQVRANLSNVDAPEDRTGNPLVNLHEPSHVAPRLSDLALIYTRLFIPFLVGGAVGGLVSWILLAYEKSYFGLSTLLFVKWRASLPRLPGAFSASRPNDLPEIGLGRITVMGMRVTGAE</sequence>
<evidence type="ECO:0000256" key="2">
    <source>
        <dbReference type="SAM" id="Phobius"/>
    </source>
</evidence>
<keyword evidence="2" id="KW-0472">Membrane</keyword>
<dbReference type="EMBL" id="JACGCI010000077">
    <property type="protein sequence ID" value="KAF6747783.1"/>
    <property type="molecule type" value="Genomic_DNA"/>
</dbReference>
<evidence type="ECO:0000313" key="4">
    <source>
        <dbReference type="Proteomes" id="UP000521943"/>
    </source>
</evidence>